<dbReference type="STRING" id="1286171.EAL2_c12110"/>
<dbReference type="PANTHER" id="PTHR32338:SF10">
    <property type="entry name" value="N-ACETYL-GAMMA-GLUTAMYL-PHOSPHATE REDUCTASE, CHLOROPLASTIC-RELATED"/>
    <property type="match status" value="1"/>
</dbReference>
<dbReference type="EC" id="1.2.1.38" evidence="7"/>
<dbReference type="CDD" id="cd23934">
    <property type="entry name" value="AGPR_1_C"/>
    <property type="match status" value="1"/>
</dbReference>
<dbReference type="UniPathway" id="UPA00068">
    <property type="reaction ID" value="UER00108"/>
</dbReference>
<feature type="active site" evidence="7 8">
    <location>
        <position position="167"/>
    </location>
</feature>
<dbReference type="Proteomes" id="UP000019591">
    <property type="component" value="Chromosome"/>
</dbReference>
<accession>W8U6F4</accession>
<evidence type="ECO:0000256" key="7">
    <source>
        <dbReference type="HAMAP-Rule" id="MF_00150"/>
    </source>
</evidence>
<dbReference type="InterPro" id="IPR000706">
    <property type="entry name" value="AGPR_type-1"/>
</dbReference>
<gene>
    <name evidence="7 10" type="primary">argC</name>
    <name evidence="10" type="ORF">EAL2_c12110</name>
</gene>
<dbReference type="GO" id="GO:0006526">
    <property type="term" value="P:L-arginine biosynthetic process"/>
    <property type="evidence" value="ECO:0007669"/>
    <property type="project" value="UniProtKB-UniRule"/>
</dbReference>
<dbReference type="CDD" id="cd17895">
    <property type="entry name" value="AGPR_1_N"/>
    <property type="match status" value="1"/>
</dbReference>
<dbReference type="InterPro" id="IPR058924">
    <property type="entry name" value="AGPR_dimerisation_dom"/>
</dbReference>
<dbReference type="KEGG" id="eac:EAL2_c12110"/>
<evidence type="ECO:0000256" key="2">
    <source>
        <dbReference type="ARBA" id="ARBA00022571"/>
    </source>
</evidence>
<evidence type="ECO:0000256" key="5">
    <source>
        <dbReference type="ARBA" id="ARBA00023002"/>
    </source>
</evidence>
<dbReference type="AlphaFoldDB" id="W8U6F4"/>
<sequence length="361" mass="40071">MVLAFKKYYNIERMFGMIKAGIMGATGYAGQQLAWLLLNHPEVEISFLSTNSYEDEAFSSIYKNYYGVADYTCVSTKTAFEMLGDIDVLFCSLPHGKSMDAVKAAYDKGIKVIDLSADYRIGSKDTYSEWYELEHSYPFLLEKAVYGLPELHRDSIKNARIIANPGCYPTSVILALAPLLKNGLIDKSSIIADSKSGVSGAGRSADISNIYTEVNESIKAYKLGSHRHTPEIEQELSKLGGENIVISFTPHLIPMNRGILSTCYATLNGSHEKSDIMKLYKDFYKDEFFVKVIDGVPETRWVKSSNFCHIGFSVDKRTGRIVVVSAIDNLMKGAASQAVQNMNIIFGIDEKTGINFAPTFP</sequence>
<comment type="function">
    <text evidence="7">Catalyzes the NADPH-dependent reduction of N-acetyl-5-glutamyl phosphate to yield N-acetyl-L-glutamate 5-semialdehyde.</text>
</comment>
<keyword evidence="11" id="KW-1185">Reference proteome</keyword>
<organism evidence="10 11">
    <name type="scientific">Peptoclostridium acidaminophilum DSM 3953</name>
    <dbReference type="NCBI Taxonomy" id="1286171"/>
    <lineage>
        <taxon>Bacteria</taxon>
        <taxon>Bacillati</taxon>
        <taxon>Bacillota</taxon>
        <taxon>Clostridia</taxon>
        <taxon>Peptostreptococcales</taxon>
        <taxon>Peptoclostridiaceae</taxon>
        <taxon>Peptoclostridium</taxon>
    </lineage>
</organism>
<dbReference type="Gene3D" id="3.40.50.720">
    <property type="entry name" value="NAD(P)-binding Rossmann-like Domain"/>
    <property type="match status" value="1"/>
</dbReference>
<dbReference type="GO" id="GO:0005737">
    <property type="term" value="C:cytoplasm"/>
    <property type="evidence" value="ECO:0007669"/>
    <property type="project" value="UniProtKB-SubCell"/>
</dbReference>
<dbReference type="Pfam" id="PF01118">
    <property type="entry name" value="Semialdhyde_dh"/>
    <property type="match status" value="1"/>
</dbReference>
<evidence type="ECO:0000256" key="6">
    <source>
        <dbReference type="ARBA" id="ARBA00050557"/>
    </source>
</evidence>
<evidence type="ECO:0000256" key="8">
    <source>
        <dbReference type="PROSITE-ProRule" id="PRU10010"/>
    </source>
</evidence>
<dbReference type="HAMAP" id="MF_00150">
    <property type="entry name" value="ArgC_type1"/>
    <property type="match status" value="1"/>
</dbReference>
<dbReference type="InterPro" id="IPR050085">
    <property type="entry name" value="AGPR"/>
</dbReference>
<keyword evidence="3 7" id="KW-0028">Amino-acid biosynthesis</keyword>
<dbReference type="SUPFAM" id="SSF51735">
    <property type="entry name" value="NAD(P)-binding Rossmann-fold domains"/>
    <property type="match status" value="1"/>
</dbReference>
<evidence type="ECO:0000256" key="4">
    <source>
        <dbReference type="ARBA" id="ARBA00022857"/>
    </source>
</evidence>
<dbReference type="Pfam" id="PF22698">
    <property type="entry name" value="Semialdhyde_dhC_1"/>
    <property type="match status" value="1"/>
</dbReference>
<dbReference type="Gene3D" id="3.30.360.10">
    <property type="entry name" value="Dihydrodipicolinate Reductase, domain 2"/>
    <property type="match status" value="1"/>
</dbReference>
<dbReference type="EMBL" id="CP007452">
    <property type="protein sequence ID" value="AHM56506.1"/>
    <property type="molecule type" value="Genomic_DNA"/>
</dbReference>
<feature type="domain" description="Semialdehyde dehydrogenase NAD-binding" evidence="9">
    <location>
        <begin position="19"/>
        <end position="159"/>
    </location>
</feature>
<dbReference type="InterPro" id="IPR036291">
    <property type="entry name" value="NAD(P)-bd_dom_sf"/>
</dbReference>
<keyword evidence="2 7" id="KW-0055">Arginine biosynthesis</keyword>
<comment type="subcellular location">
    <subcellularLocation>
        <location evidence="7">Cytoplasm</location>
    </subcellularLocation>
</comment>
<dbReference type="eggNOG" id="COG0002">
    <property type="taxonomic scope" value="Bacteria"/>
</dbReference>
<evidence type="ECO:0000256" key="1">
    <source>
        <dbReference type="ARBA" id="ARBA00004862"/>
    </source>
</evidence>
<comment type="pathway">
    <text evidence="1 7">Amino-acid biosynthesis; L-arginine biosynthesis; N(2)-acetyl-L-ornithine from L-glutamate: step 3/4.</text>
</comment>
<comment type="similarity">
    <text evidence="7">Belongs to the NAGSA dehydrogenase family. Type 1 subfamily.</text>
</comment>
<protein>
    <recommendedName>
        <fullName evidence="7">N-acetyl-gamma-glutamyl-phosphate reductase</fullName>
        <shortName evidence="7">AGPR</shortName>
        <ecNumber evidence="7">1.2.1.38</ecNumber>
    </recommendedName>
    <alternativeName>
        <fullName evidence="7">N-acetyl-glutamate semialdehyde dehydrogenase</fullName>
        <shortName evidence="7">NAGSA dehydrogenase</shortName>
    </alternativeName>
</protein>
<dbReference type="PANTHER" id="PTHR32338">
    <property type="entry name" value="N-ACETYL-GAMMA-GLUTAMYL-PHOSPHATE REDUCTASE, CHLOROPLASTIC-RELATED-RELATED"/>
    <property type="match status" value="1"/>
</dbReference>
<dbReference type="HOGENOM" id="CLU_006384_0_1_9"/>
<comment type="catalytic activity">
    <reaction evidence="6 7">
        <text>N-acetyl-L-glutamate 5-semialdehyde + phosphate + NADP(+) = N-acetyl-L-glutamyl 5-phosphate + NADPH + H(+)</text>
        <dbReference type="Rhea" id="RHEA:21588"/>
        <dbReference type="ChEBI" id="CHEBI:15378"/>
        <dbReference type="ChEBI" id="CHEBI:29123"/>
        <dbReference type="ChEBI" id="CHEBI:43474"/>
        <dbReference type="ChEBI" id="CHEBI:57783"/>
        <dbReference type="ChEBI" id="CHEBI:57936"/>
        <dbReference type="ChEBI" id="CHEBI:58349"/>
        <dbReference type="EC" id="1.2.1.38"/>
    </reaction>
</comment>
<evidence type="ECO:0000313" key="10">
    <source>
        <dbReference type="EMBL" id="AHM56506.1"/>
    </source>
</evidence>
<dbReference type="FunFam" id="3.30.360.10:FF:000014">
    <property type="entry name" value="N-acetyl-gamma-glutamyl-phosphate reductase"/>
    <property type="match status" value="1"/>
</dbReference>
<dbReference type="GO" id="GO:0051287">
    <property type="term" value="F:NAD binding"/>
    <property type="evidence" value="ECO:0007669"/>
    <property type="project" value="InterPro"/>
</dbReference>
<dbReference type="PATRIC" id="fig|1286171.3.peg.1160"/>
<evidence type="ECO:0000313" key="11">
    <source>
        <dbReference type="Proteomes" id="UP000019591"/>
    </source>
</evidence>
<dbReference type="InterPro" id="IPR023013">
    <property type="entry name" value="AGPR_AS"/>
</dbReference>
<keyword evidence="4 7" id="KW-0521">NADP</keyword>
<name>W8U6F4_PEPAC</name>
<dbReference type="SMART" id="SM00859">
    <property type="entry name" value="Semialdhyde_dh"/>
    <property type="match status" value="1"/>
</dbReference>
<evidence type="ECO:0000259" key="9">
    <source>
        <dbReference type="SMART" id="SM00859"/>
    </source>
</evidence>
<proteinExistence type="inferred from homology"/>
<reference evidence="10 11" key="1">
    <citation type="journal article" date="2014" name="Genome Announc.">
        <title>Complete Genome Sequence of Amino Acid-Utilizing Eubacterium acidaminophilum al-2 (DSM 3953).</title>
        <authorList>
            <person name="Poehlein A."/>
            <person name="Andreesen J.R."/>
            <person name="Daniel R."/>
        </authorList>
    </citation>
    <scope>NUCLEOTIDE SEQUENCE [LARGE SCALE GENOMIC DNA]</scope>
    <source>
        <strain evidence="10 11">DSM 3953</strain>
    </source>
</reference>
<keyword evidence="7" id="KW-0963">Cytoplasm</keyword>
<dbReference type="NCBIfam" id="TIGR01850">
    <property type="entry name" value="argC"/>
    <property type="match status" value="1"/>
</dbReference>
<evidence type="ECO:0000256" key="3">
    <source>
        <dbReference type="ARBA" id="ARBA00022605"/>
    </source>
</evidence>
<keyword evidence="5 7" id="KW-0560">Oxidoreductase</keyword>
<dbReference type="GO" id="GO:0070401">
    <property type="term" value="F:NADP+ binding"/>
    <property type="evidence" value="ECO:0007669"/>
    <property type="project" value="InterPro"/>
</dbReference>
<dbReference type="InterPro" id="IPR000534">
    <property type="entry name" value="Semialdehyde_DH_NAD-bd"/>
</dbReference>
<dbReference type="PROSITE" id="PS01224">
    <property type="entry name" value="ARGC"/>
    <property type="match status" value="1"/>
</dbReference>
<dbReference type="GO" id="GO:0003942">
    <property type="term" value="F:N-acetyl-gamma-glutamyl-phosphate reductase activity"/>
    <property type="evidence" value="ECO:0007669"/>
    <property type="project" value="UniProtKB-UniRule"/>
</dbReference>
<dbReference type="SUPFAM" id="SSF55347">
    <property type="entry name" value="Glyceraldehyde-3-phosphate dehydrogenase-like, C-terminal domain"/>
    <property type="match status" value="1"/>
</dbReference>